<feature type="chain" id="PRO_5001700566" evidence="1">
    <location>
        <begin position="29"/>
        <end position="213"/>
    </location>
</feature>
<accession>A0A074VC94</accession>
<dbReference type="PROSITE" id="PS50206">
    <property type="entry name" value="RHODANESE_3"/>
    <property type="match status" value="1"/>
</dbReference>
<dbReference type="EMBL" id="AVQL01000455">
    <property type="protein sequence ID" value="KEQ00095.1"/>
    <property type="molecule type" value="Genomic_DNA"/>
</dbReference>
<sequence length="213" mass="24496">MKKNNLIKHYFLTSSLAILITLALPATAKTTTRVNKAEVDRLSNYFIAQDKSVSSKIDFDGYMKLAEEVKRYRAKRLLPLNQFLAKSKNSKTIILDSRSKEMYDRKHLKGAIHLNFSDYNQISLYRLIPDKNTTILIYCNNNFIDDQENFASKMAVTPTDLNGLPSYRDKISLALNIPTFINLYGYGYRNVYELGDLVSVNDKRLKFEGSEVK</sequence>
<dbReference type="InterPro" id="IPR001763">
    <property type="entry name" value="Rhodanese-like_dom"/>
</dbReference>
<keyword evidence="1" id="KW-0732">Signal</keyword>
<protein>
    <submittedName>
        <fullName evidence="3">Rhodanese-related sulfurtransferase</fullName>
    </submittedName>
</protein>
<evidence type="ECO:0000259" key="2">
    <source>
        <dbReference type="PROSITE" id="PS50206"/>
    </source>
</evidence>
<evidence type="ECO:0000313" key="4">
    <source>
        <dbReference type="Proteomes" id="UP000027644"/>
    </source>
</evidence>
<organism evidence="3 4">
    <name type="scientific">Snodgrassella alvi SCGC AB-598-J21</name>
    <dbReference type="NCBI Taxonomy" id="1385367"/>
    <lineage>
        <taxon>Bacteria</taxon>
        <taxon>Pseudomonadati</taxon>
        <taxon>Pseudomonadota</taxon>
        <taxon>Betaproteobacteria</taxon>
        <taxon>Neisseriales</taxon>
        <taxon>Neisseriaceae</taxon>
        <taxon>Snodgrassella</taxon>
    </lineage>
</organism>
<keyword evidence="3" id="KW-0808">Transferase</keyword>
<dbReference type="InterPro" id="IPR036873">
    <property type="entry name" value="Rhodanese-like_dom_sf"/>
</dbReference>
<name>A0A074VC94_9NEIS</name>
<dbReference type="Gene3D" id="3.40.250.10">
    <property type="entry name" value="Rhodanese-like domain"/>
    <property type="match status" value="1"/>
</dbReference>
<dbReference type="AlphaFoldDB" id="A0A074VC94"/>
<evidence type="ECO:0000313" key="3">
    <source>
        <dbReference type="EMBL" id="KEQ00095.1"/>
    </source>
</evidence>
<dbReference type="CDD" id="cd00158">
    <property type="entry name" value="RHOD"/>
    <property type="match status" value="1"/>
</dbReference>
<proteinExistence type="predicted"/>
<dbReference type="Proteomes" id="UP000027644">
    <property type="component" value="Unassembled WGS sequence"/>
</dbReference>
<feature type="signal peptide" evidence="1">
    <location>
        <begin position="1"/>
        <end position="28"/>
    </location>
</feature>
<comment type="caution">
    <text evidence="3">The sequence shown here is derived from an EMBL/GenBank/DDBJ whole genome shotgun (WGS) entry which is preliminary data.</text>
</comment>
<dbReference type="SUPFAM" id="SSF52821">
    <property type="entry name" value="Rhodanese/Cell cycle control phosphatase"/>
    <property type="match status" value="1"/>
</dbReference>
<feature type="domain" description="Rhodanese" evidence="2">
    <location>
        <begin position="88"/>
        <end position="155"/>
    </location>
</feature>
<dbReference type="Pfam" id="PF00581">
    <property type="entry name" value="Rhodanese"/>
    <property type="match status" value="1"/>
</dbReference>
<gene>
    <name evidence="3" type="ORF">SASC598J21_022080</name>
</gene>
<dbReference type="GO" id="GO:0016740">
    <property type="term" value="F:transferase activity"/>
    <property type="evidence" value="ECO:0007669"/>
    <property type="project" value="UniProtKB-KW"/>
</dbReference>
<reference evidence="3 4" key="1">
    <citation type="journal article" date="2014" name="PLoS Genet.">
        <title>Hidden diversity in honey bee gut symbionts detected by single-cell genomics.</title>
        <authorList>
            <person name="Engel P."/>
            <person name="Stepanauskas R."/>
            <person name="Moran N."/>
        </authorList>
    </citation>
    <scope>NUCLEOTIDE SEQUENCE [LARGE SCALE GENOMIC DNA]</scope>
    <source>
        <strain evidence="3 4">SCGC AB-598-J21</strain>
    </source>
</reference>
<evidence type="ECO:0000256" key="1">
    <source>
        <dbReference type="SAM" id="SignalP"/>
    </source>
</evidence>